<sequence>MPSQSVGHTTEKFPRVPGTASVSCLFTWLGTKGDYAGLEERSKQVKGWRRNFSSLTTRGRVNIVMATYLTCGLTGYYLWTVYKNKKTAVAAATAKERSSS</sequence>
<accession>A0AAN9GM04</accession>
<keyword evidence="1" id="KW-1133">Transmembrane helix</keyword>
<evidence type="ECO:0000256" key="1">
    <source>
        <dbReference type="SAM" id="Phobius"/>
    </source>
</evidence>
<dbReference type="EMBL" id="JBAMIC010000002">
    <property type="protein sequence ID" value="KAK7111575.1"/>
    <property type="molecule type" value="Genomic_DNA"/>
</dbReference>
<keyword evidence="3" id="KW-1185">Reference proteome</keyword>
<keyword evidence="1" id="KW-0812">Transmembrane</keyword>
<organism evidence="2 3">
    <name type="scientific">Littorina saxatilis</name>
    <dbReference type="NCBI Taxonomy" id="31220"/>
    <lineage>
        <taxon>Eukaryota</taxon>
        <taxon>Metazoa</taxon>
        <taxon>Spiralia</taxon>
        <taxon>Lophotrochozoa</taxon>
        <taxon>Mollusca</taxon>
        <taxon>Gastropoda</taxon>
        <taxon>Caenogastropoda</taxon>
        <taxon>Littorinimorpha</taxon>
        <taxon>Littorinoidea</taxon>
        <taxon>Littorinidae</taxon>
        <taxon>Littorina</taxon>
    </lineage>
</organism>
<evidence type="ECO:0000313" key="3">
    <source>
        <dbReference type="Proteomes" id="UP001374579"/>
    </source>
</evidence>
<comment type="caution">
    <text evidence="2">The sequence shown here is derived from an EMBL/GenBank/DDBJ whole genome shotgun (WGS) entry which is preliminary data.</text>
</comment>
<proteinExistence type="predicted"/>
<keyword evidence="1" id="KW-0472">Membrane</keyword>
<dbReference type="Proteomes" id="UP001374579">
    <property type="component" value="Unassembled WGS sequence"/>
</dbReference>
<reference evidence="2 3" key="1">
    <citation type="submission" date="2024-02" db="EMBL/GenBank/DDBJ databases">
        <title>Chromosome-scale genome assembly of the rough periwinkle Littorina saxatilis.</title>
        <authorList>
            <person name="De Jode A."/>
            <person name="Faria R."/>
            <person name="Formenti G."/>
            <person name="Sims Y."/>
            <person name="Smith T.P."/>
            <person name="Tracey A."/>
            <person name="Wood J.M.D."/>
            <person name="Zagrodzka Z.B."/>
            <person name="Johannesson K."/>
            <person name="Butlin R.K."/>
            <person name="Leder E.H."/>
        </authorList>
    </citation>
    <scope>NUCLEOTIDE SEQUENCE [LARGE SCALE GENOMIC DNA]</scope>
    <source>
        <strain evidence="2">Snail1</strain>
        <tissue evidence="2">Muscle</tissue>
    </source>
</reference>
<evidence type="ECO:0000313" key="2">
    <source>
        <dbReference type="EMBL" id="KAK7111575.1"/>
    </source>
</evidence>
<dbReference type="Pfam" id="PF14960">
    <property type="entry name" value="ATP_synth_reg"/>
    <property type="match status" value="1"/>
</dbReference>
<gene>
    <name evidence="2" type="ORF">V1264_011184</name>
</gene>
<dbReference type="InterPro" id="IPR009125">
    <property type="entry name" value="ATPMK"/>
</dbReference>
<dbReference type="AlphaFoldDB" id="A0AAN9GM04"/>
<name>A0AAN9GM04_9CAEN</name>
<protein>
    <submittedName>
        <fullName evidence="2">Uncharacterized protein</fullName>
    </submittedName>
</protein>
<feature type="transmembrane region" description="Helical" evidence="1">
    <location>
        <begin position="59"/>
        <end position="79"/>
    </location>
</feature>